<feature type="transmembrane region" description="Helical" evidence="11">
    <location>
        <begin position="275"/>
        <end position="293"/>
    </location>
</feature>
<comment type="caution">
    <text evidence="13">The sequence shown here is derived from an EMBL/GenBank/DDBJ whole genome shotgun (WGS) entry which is preliminary data.</text>
</comment>
<comment type="subcellular location">
    <subcellularLocation>
        <location evidence="2">Cell membrane</location>
        <topology evidence="2">Multi-pass membrane protein</topology>
    </subcellularLocation>
</comment>
<accession>A0ABT2UTF6</accession>
<evidence type="ECO:0000256" key="8">
    <source>
        <dbReference type="ARBA" id="ARBA00023012"/>
    </source>
</evidence>
<feature type="domain" description="HAMP" evidence="12">
    <location>
        <begin position="295"/>
        <end position="347"/>
    </location>
</feature>
<keyword evidence="11" id="KW-1133">Transmembrane helix</keyword>
<dbReference type="InterPro" id="IPR003660">
    <property type="entry name" value="HAMP_dom"/>
</dbReference>
<evidence type="ECO:0000256" key="1">
    <source>
        <dbReference type="ARBA" id="ARBA00000085"/>
    </source>
</evidence>
<evidence type="ECO:0000256" key="10">
    <source>
        <dbReference type="SAM" id="Coils"/>
    </source>
</evidence>
<name>A0ABT2UTF6_9BACL</name>
<protein>
    <recommendedName>
        <fullName evidence="3">histidine kinase</fullName>
        <ecNumber evidence="3">2.7.13.3</ecNumber>
    </recommendedName>
</protein>
<dbReference type="SUPFAM" id="SSF55874">
    <property type="entry name" value="ATPase domain of HSP90 chaperone/DNA topoisomerase II/histidine kinase"/>
    <property type="match status" value="1"/>
</dbReference>
<dbReference type="PRINTS" id="PR00344">
    <property type="entry name" value="BCTRLSENSOR"/>
</dbReference>
<dbReference type="Proteomes" id="UP001652445">
    <property type="component" value="Unassembled WGS sequence"/>
</dbReference>
<dbReference type="RefSeq" id="WP_262688646.1">
    <property type="nucleotide sequence ID" value="NZ_JAOQIO010000124.1"/>
</dbReference>
<evidence type="ECO:0000256" key="6">
    <source>
        <dbReference type="ARBA" id="ARBA00022679"/>
    </source>
</evidence>
<keyword evidence="5" id="KW-0597">Phosphoprotein</keyword>
<keyword evidence="6" id="KW-0808">Transferase</keyword>
<dbReference type="InterPro" id="IPR003594">
    <property type="entry name" value="HATPase_dom"/>
</dbReference>
<proteinExistence type="predicted"/>
<evidence type="ECO:0000256" key="11">
    <source>
        <dbReference type="SAM" id="Phobius"/>
    </source>
</evidence>
<dbReference type="InterPro" id="IPR036890">
    <property type="entry name" value="HATPase_C_sf"/>
</dbReference>
<dbReference type="EMBL" id="JAOQIO010000124">
    <property type="protein sequence ID" value="MCU6797953.1"/>
    <property type="molecule type" value="Genomic_DNA"/>
</dbReference>
<dbReference type="InterPro" id="IPR050640">
    <property type="entry name" value="Bact_2-comp_sensor_kinase"/>
</dbReference>
<organism evidence="13 14">
    <name type="scientific">Paenibacillus baimaensis</name>
    <dbReference type="NCBI Taxonomy" id="2982185"/>
    <lineage>
        <taxon>Bacteria</taxon>
        <taxon>Bacillati</taxon>
        <taxon>Bacillota</taxon>
        <taxon>Bacilli</taxon>
        <taxon>Bacillales</taxon>
        <taxon>Paenibacillaceae</taxon>
        <taxon>Paenibacillus</taxon>
    </lineage>
</organism>
<evidence type="ECO:0000313" key="14">
    <source>
        <dbReference type="Proteomes" id="UP001652445"/>
    </source>
</evidence>
<dbReference type="GO" id="GO:0016301">
    <property type="term" value="F:kinase activity"/>
    <property type="evidence" value="ECO:0007669"/>
    <property type="project" value="UniProtKB-KW"/>
</dbReference>
<dbReference type="PANTHER" id="PTHR34220">
    <property type="entry name" value="SENSOR HISTIDINE KINASE YPDA"/>
    <property type="match status" value="1"/>
</dbReference>
<dbReference type="Gene3D" id="3.30.565.10">
    <property type="entry name" value="Histidine kinase-like ATPase, C-terminal domain"/>
    <property type="match status" value="1"/>
</dbReference>
<evidence type="ECO:0000256" key="5">
    <source>
        <dbReference type="ARBA" id="ARBA00022553"/>
    </source>
</evidence>
<dbReference type="Gene3D" id="6.10.340.10">
    <property type="match status" value="1"/>
</dbReference>
<evidence type="ECO:0000259" key="12">
    <source>
        <dbReference type="PROSITE" id="PS50885"/>
    </source>
</evidence>
<dbReference type="Pfam" id="PF06580">
    <property type="entry name" value="His_kinase"/>
    <property type="match status" value="1"/>
</dbReference>
<keyword evidence="8" id="KW-0902">Two-component regulatory system</keyword>
<dbReference type="InterPro" id="IPR010559">
    <property type="entry name" value="Sig_transdc_His_kin_internal"/>
</dbReference>
<evidence type="ECO:0000256" key="7">
    <source>
        <dbReference type="ARBA" id="ARBA00022777"/>
    </source>
</evidence>
<evidence type="ECO:0000256" key="3">
    <source>
        <dbReference type="ARBA" id="ARBA00012438"/>
    </source>
</evidence>
<gene>
    <name evidence="13" type="ORF">OB236_38095</name>
</gene>
<keyword evidence="7 13" id="KW-0418">Kinase</keyword>
<evidence type="ECO:0000256" key="4">
    <source>
        <dbReference type="ARBA" id="ARBA00022475"/>
    </source>
</evidence>
<feature type="coiled-coil region" evidence="10">
    <location>
        <begin position="332"/>
        <end position="369"/>
    </location>
</feature>
<keyword evidence="11" id="KW-0812">Transmembrane</keyword>
<dbReference type="PROSITE" id="PS50885">
    <property type="entry name" value="HAMP"/>
    <property type="match status" value="1"/>
</dbReference>
<dbReference type="PROSITE" id="PS51257">
    <property type="entry name" value="PROKAR_LIPOPROTEIN"/>
    <property type="match status" value="1"/>
</dbReference>
<dbReference type="SMART" id="SM00387">
    <property type="entry name" value="HATPase_c"/>
    <property type="match status" value="1"/>
</dbReference>
<dbReference type="Pfam" id="PF02518">
    <property type="entry name" value="HATPase_c"/>
    <property type="match status" value="1"/>
</dbReference>
<keyword evidence="10" id="KW-0175">Coiled coil</keyword>
<reference evidence="13 14" key="1">
    <citation type="submission" date="2022-09" db="EMBL/GenBank/DDBJ databases">
        <authorList>
            <person name="Han X.L."/>
            <person name="Wang Q."/>
            <person name="Lu T."/>
        </authorList>
    </citation>
    <scope>NUCLEOTIDE SEQUENCE [LARGE SCALE GENOMIC DNA]</scope>
    <source>
        <strain evidence="13 14">WQ 127069</strain>
    </source>
</reference>
<evidence type="ECO:0000256" key="9">
    <source>
        <dbReference type="ARBA" id="ARBA00023136"/>
    </source>
</evidence>
<sequence>MVRMLIYIVLSCSVLITSCIVYYSVQAASQKQLASGEQLQQVHDQTVIRIQKSFEELDHTLKRISNDYAIQRLSEGTVITDSAEDRSLREYADYLLRSERSQFPFVTNMCMSLDALNYNLCTEALTSVPPTDITLPMLRKFDRSLQAREKKEAADGYEVIYTAPLTNRKNVVKGSFQITVALDPLMKDIYGRLPLLRNQIMDSHGVFMYSTLPETDNEMLQKEEGWKTATEPLQWGKFSVVSTKKLELPGAVWFSQIEARQSLETSFAKAFQSTLGMFIVLLLLVCMLSVFVYQHYSARPMKHLRGLMNRAELGDFKAYWVHKSSREWNELGESYNQMLNRLEELIRQVKREESLKKEAEMEALQYQLNPHFLYNTLNTIKWVAKMHRTPQIAEVVTSLVRLLQASLGKKGDFITVREEIELIHAYIDIQAFRYGDKIRMEYDIDPLSEGCLVPRMILQPLLENAIIHGIEPSRQEGVIRIGIRIEAERELLICQVEDNGIGMSMEDKAVESATNGGMRERMSGIGLRHIREKIRLYYGSGYNMNMVSKPSQGTTIRLTLPVHYNEEG</sequence>
<keyword evidence="4" id="KW-1003">Cell membrane</keyword>
<comment type="catalytic activity">
    <reaction evidence="1">
        <text>ATP + protein L-histidine = ADP + protein N-phospho-L-histidine.</text>
        <dbReference type="EC" id="2.7.13.3"/>
    </reaction>
</comment>
<dbReference type="PANTHER" id="PTHR34220:SF9">
    <property type="entry name" value="SIGNAL TRANSDUCTION HISTIDINE KINASE INTERNAL REGION DOMAIN-CONTAINING PROTEIN"/>
    <property type="match status" value="1"/>
</dbReference>
<feature type="transmembrane region" description="Helical" evidence="11">
    <location>
        <begin position="5"/>
        <end position="25"/>
    </location>
</feature>
<keyword evidence="9 11" id="KW-0472">Membrane</keyword>
<evidence type="ECO:0000256" key="2">
    <source>
        <dbReference type="ARBA" id="ARBA00004651"/>
    </source>
</evidence>
<dbReference type="EC" id="2.7.13.3" evidence="3"/>
<dbReference type="InterPro" id="IPR004358">
    <property type="entry name" value="Sig_transdc_His_kin-like_C"/>
</dbReference>
<evidence type="ECO:0000313" key="13">
    <source>
        <dbReference type="EMBL" id="MCU6797953.1"/>
    </source>
</evidence>
<keyword evidence="14" id="KW-1185">Reference proteome</keyword>